<evidence type="ECO:0000256" key="4">
    <source>
        <dbReference type="ARBA" id="ARBA00004496"/>
    </source>
</evidence>
<gene>
    <name evidence="22" type="primary">ptsI</name>
    <name evidence="22" type="ORF">GCM10017786_43110</name>
</gene>
<evidence type="ECO:0000256" key="13">
    <source>
        <dbReference type="ARBA" id="ARBA00022723"/>
    </source>
</evidence>
<sequence length="557" mass="56684">MGEVDVRPVTGIGVSPGVAHGPVARLAEPPRLPETDVPEADVPAALERARAALAEVAAFLDERSAQAGGEAADVLLAQSMMVLDPALPDRIRARLEDGRGLAHAVADAFAGFRDALTATGGYLAERAADLDDLRDRTVARVLGVPMPGVPDPGHPFVLVARDLAPADTAVLDARKVRAIVTELGGPTSHTAILAKSLGIPAVVACADAAGLADGTPVLVRGASGEVVVDPPDSLVEAAEAEAAAQAAALAASSGPGRTADGVPVALLVNVGAARDLTAAAAADSEGVGLLRTEFLYLDRAEEPTVEEQRRSYAEVFAAFAGRKVVVRTLDAGADKPLAFVDHGDEPNPALGVRGLRLARRHRRMLDDQLTAIAAAREESTADVWVMAPMVSTPTEAADFARAARAHGLPVAGTMVEVPAAALRADAVLAACDFVSIGTNDLGQYTFAADRMAGELADLLDPWQPALLELVRITGAAGAAVGKPVGVCGEAASDPLLALVLVGLGVTSLSMAPAALPAVRLALAAHTAADCAALARLALTAPDAARAREEVAAAAKQM</sequence>
<organism evidence="22 23">
    <name type="scientific">Amycolatopsis deserti</name>
    <dbReference type="NCBI Taxonomy" id="185696"/>
    <lineage>
        <taxon>Bacteria</taxon>
        <taxon>Bacillati</taxon>
        <taxon>Actinomycetota</taxon>
        <taxon>Actinomycetes</taxon>
        <taxon>Pseudonocardiales</taxon>
        <taxon>Pseudonocardiaceae</taxon>
        <taxon>Amycolatopsis</taxon>
    </lineage>
</organism>
<dbReference type="InterPro" id="IPR008731">
    <property type="entry name" value="PTS_EIN"/>
</dbReference>
<dbReference type="Pfam" id="PF05524">
    <property type="entry name" value="PEP-utilisers_N"/>
    <property type="match status" value="1"/>
</dbReference>
<dbReference type="Proteomes" id="UP000605897">
    <property type="component" value="Unassembled WGS sequence"/>
</dbReference>
<evidence type="ECO:0000259" key="19">
    <source>
        <dbReference type="Pfam" id="PF00391"/>
    </source>
</evidence>
<keyword evidence="10 17" id="KW-0762">Sugar transport</keyword>
<dbReference type="Pfam" id="PF00391">
    <property type="entry name" value="PEP-utilizers"/>
    <property type="match status" value="1"/>
</dbReference>
<dbReference type="NCBIfam" id="TIGR01417">
    <property type="entry name" value="PTS_I_fam"/>
    <property type="match status" value="1"/>
</dbReference>
<dbReference type="PROSITE" id="PS00742">
    <property type="entry name" value="PEP_ENZYMES_2"/>
    <property type="match status" value="1"/>
</dbReference>
<evidence type="ECO:0000256" key="9">
    <source>
        <dbReference type="ARBA" id="ARBA00022490"/>
    </source>
</evidence>
<comment type="catalytic activity">
    <reaction evidence="1 17">
        <text>L-histidyl-[protein] + phosphoenolpyruvate = N(pros)-phospho-L-histidyl-[protein] + pyruvate</text>
        <dbReference type="Rhea" id="RHEA:23880"/>
        <dbReference type="Rhea" id="RHEA-COMP:9745"/>
        <dbReference type="Rhea" id="RHEA-COMP:9746"/>
        <dbReference type="ChEBI" id="CHEBI:15361"/>
        <dbReference type="ChEBI" id="CHEBI:29979"/>
        <dbReference type="ChEBI" id="CHEBI:58702"/>
        <dbReference type="ChEBI" id="CHEBI:64837"/>
        <dbReference type="EC" id="2.7.3.9"/>
    </reaction>
</comment>
<dbReference type="InterPro" id="IPR040442">
    <property type="entry name" value="Pyrv_kinase-like_dom_sf"/>
</dbReference>
<dbReference type="InterPro" id="IPR024692">
    <property type="entry name" value="PTS_EI"/>
</dbReference>
<feature type="domain" description="Phosphotransferase system enzyme I N-terminal" evidence="21">
    <location>
        <begin position="10"/>
        <end position="126"/>
    </location>
</feature>
<keyword evidence="23" id="KW-1185">Reference proteome</keyword>
<dbReference type="SUPFAM" id="SSF52009">
    <property type="entry name" value="Phosphohistidine domain"/>
    <property type="match status" value="1"/>
</dbReference>
<keyword evidence="13 17" id="KW-0479">Metal-binding</keyword>
<comment type="caution">
    <text evidence="22">The sequence shown here is derived from an EMBL/GenBank/DDBJ whole genome shotgun (WGS) entry which is preliminary data.</text>
</comment>
<comment type="subcellular location">
    <subcellularLocation>
        <location evidence="4 17">Cytoplasm</location>
    </subcellularLocation>
</comment>
<dbReference type="Pfam" id="PF02896">
    <property type="entry name" value="PEP-utilizers_C"/>
    <property type="match status" value="1"/>
</dbReference>
<dbReference type="SUPFAM" id="SSF47831">
    <property type="entry name" value="Enzyme I of the PEP:sugar phosphotransferase system HPr-binding (sub)domain"/>
    <property type="match status" value="1"/>
</dbReference>
<keyword evidence="11 17" id="KW-0808">Transferase</keyword>
<dbReference type="InterPro" id="IPR000121">
    <property type="entry name" value="PEP_util_C"/>
</dbReference>
<evidence type="ECO:0000256" key="5">
    <source>
        <dbReference type="ARBA" id="ARBA00007837"/>
    </source>
</evidence>
<evidence type="ECO:0000256" key="2">
    <source>
        <dbReference type="ARBA" id="ARBA00001946"/>
    </source>
</evidence>
<evidence type="ECO:0000256" key="18">
    <source>
        <dbReference type="SAM" id="MobiDB-lite"/>
    </source>
</evidence>
<dbReference type="InterPro" id="IPR036618">
    <property type="entry name" value="PtsI_HPr-bd_sf"/>
</dbReference>
<dbReference type="Gene3D" id="3.20.20.60">
    <property type="entry name" value="Phosphoenolpyruvate-binding domains"/>
    <property type="match status" value="1"/>
</dbReference>
<evidence type="ECO:0000256" key="8">
    <source>
        <dbReference type="ARBA" id="ARBA00022448"/>
    </source>
</evidence>
<dbReference type="PIRSF" id="PIRSF000732">
    <property type="entry name" value="PTS_enzyme_I"/>
    <property type="match status" value="1"/>
</dbReference>
<feature type="region of interest" description="Disordered" evidence="18">
    <location>
        <begin position="18"/>
        <end position="37"/>
    </location>
</feature>
<evidence type="ECO:0000256" key="10">
    <source>
        <dbReference type="ARBA" id="ARBA00022597"/>
    </source>
</evidence>
<dbReference type="RefSeq" id="WP_191246438.1">
    <property type="nucleotide sequence ID" value="NZ_BNAU01000005.1"/>
</dbReference>
<protein>
    <recommendedName>
        <fullName evidence="7 17">Phosphoenolpyruvate-protein phosphotransferase</fullName>
        <ecNumber evidence="6 17">2.7.3.9</ecNumber>
    </recommendedName>
    <alternativeName>
        <fullName evidence="16 17">Phosphotransferase system, enzyme I</fullName>
    </alternativeName>
</protein>
<dbReference type="SUPFAM" id="SSF51621">
    <property type="entry name" value="Phosphoenolpyruvate/pyruvate domain"/>
    <property type="match status" value="1"/>
</dbReference>
<evidence type="ECO:0000256" key="12">
    <source>
        <dbReference type="ARBA" id="ARBA00022683"/>
    </source>
</evidence>
<dbReference type="PRINTS" id="PR01736">
    <property type="entry name" value="PHPHTRNFRASE"/>
</dbReference>
<evidence type="ECO:0000256" key="11">
    <source>
        <dbReference type="ARBA" id="ARBA00022679"/>
    </source>
</evidence>
<feature type="domain" description="PEP-utilising enzyme C-terminal" evidence="20">
    <location>
        <begin position="255"/>
        <end position="524"/>
    </location>
</feature>
<evidence type="ECO:0000256" key="7">
    <source>
        <dbReference type="ARBA" id="ARBA00016544"/>
    </source>
</evidence>
<dbReference type="PANTHER" id="PTHR46244">
    <property type="entry name" value="PHOSPHOENOLPYRUVATE-PROTEIN PHOSPHOTRANSFERASE"/>
    <property type="match status" value="1"/>
</dbReference>
<dbReference type="InterPro" id="IPR015813">
    <property type="entry name" value="Pyrv/PenolPyrv_kinase-like_dom"/>
</dbReference>
<dbReference type="Gene3D" id="1.10.274.10">
    <property type="entry name" value="PtsI, HPr-binding domain"/>
    <property type="match status" value="1"/>
</dbReference>
<dbReference type="Gene3D" id="3.50.30.10">
    <property type="entry name" value="Phosphohistidine domain"/>
    <property type="match status" value="1"/>
</dbReference>
<keyword evidence="9 17" id="KW-0963">Cytoplasm</keyword>
<evidence type="ECO:0000259" key="20">
    <source>
        <dbReference type="Pfam" id="PF02896"/>
    </source>
</evidence>
<dbReference type="InterPro" id="IPR008279">
    <property type="entry name" value="PEP-util_enz_mobile_dom"/>
</dbReference>
<reference evidence="23" key="1">
    <citation type="journal article" date="2019" name="Int. J. Syst. Evol. Microbiol.">
        <title>The Global Catalogue of Microorganisms (GCM) 10K type strain sequencing project: providing services to taxonomists for standard genome sequencing and annotation.</title>
        <authorList>
            <consortium name="The Broad Institute Genomics Platform"/>
            <consortium name="The Broad Institute Genome Sequencing Center for Infectious Disease"/>
            <person name="Wu L."/>
            <person name="Ma J."/>
        </authorList>
    </citation>
    <scope>NUCLEOTIDE SEQUENCE [LARGE SCALE GENOMIC DNA]</scope>
    <source>
        <strain evidence="23">CGMCC 4.7677</strain>
    </source>
</reference>
<evidence type="ECO:0000256" key="3">
    <source>
        <dbReference type="ARBA" id="ARBA00002728"/>
    </source>
</evidence>
<proteinExistence type="inferred from homology"/>
<keyword evidence="12 17" id="KW-0598">Phosphotransferase system</keyword>
<dbReference type="PANTHER" id="PTHR46244:SF3">
    <property type="entry name" value="PHOSPHOENOLPYRUVATE-PROTEIN PHOSPHOTRANSFERASE"/>
    <property type="match status" value="1"/>
</dbReference>
<accession>A0ABQ3J4Y7</accession>
<evidence type="ECO:0000256" key="16">
    <source>
        <dbReference type="ARBA" id="ARBA00033235"/>
    </source>
</evidence>
<comment type="cofactor">
    <cofactor evidence="2 17">
        <name>Mg(2+)</name>
        <dbReference type="ChEBI" id="CHEBI:18420"/>
    </cofactor>
</comment>
<comment type="similarity">
    <text evidence="5 17">Belongs to the PEP-utilizing enzyme family.</text>
</comment>
<evidence type="ECO:0000256" key="17">
    <source>
        <dbReference type="PIRNR" id="PIRNR000732"/>
    </source>
</evidence>
<evidence type="ECO:0000256" key="1">
    <source>
        <dbReference type="ARBA" id="ARBA00000683"/>
    </source>
</evidence>
<feature type="domain" description="PEP-utilising enzyme mobile" evidence="19">
    <location>
        <begin position="156"/>
        <end position="224"/>
    </location>
</feature>
<dbReference type="InterPro" id="IPR036637">
    <property type="entry name" value="Phosphohistidine_dom_sf"/>
</dbReference>
<dbReference type="InterPro" id="IPR006318">
    <property type="entry name" value="PTS_EI-like"/>
</dbReference>
<evidence type="ECO:0000259" key="21">
    <source>
        <dbReference type="Pfam" id="PF05524"/>
    </source>
</evidence>
<evidence type="ECO:0000313" key="22">
    <source>
        <dbReference type="EMBL" id="GHF05024.1"/>
    </source>
</evidence>
<evidence type="ECO:0000313" key="23">
    <source>
        <dbReference type="Proteomes" id="UP000605897"/>
    </source>
</evidence>
<evidence type="ECO:0000256" key="15">
    <source>
        <dbReference type="ARBA" id="ARBA00022842"/>
    </source>
</evidence>
<keyword evidence="8 17" id="KW-0813">Transport</keyword>
<keyword evidence="15 17" id="KW-0460">Magnesium</keyword>
<evidence type="ECO:0000256" key="6">
    <source>
        <dbReference type="ARBA" id="ARBA00012232"/>
    </source>
</evidence>
<dbReference type="InterPro" id="IPR023151">
    <property type="entry name" value="PEP_util_CS"/>
</dbReference>
<keyword evidence="14 17" id="KW-0418">Kinase</keyword>
<name>A0ABQ3J4Y7_9PSEU</name>
<comment type="function">
    <text evidence="3 17">General (non sugar-specific) component of the phosphoenolpyruvate-dependent sugar phosphotransferase system (sugar PTS). This major carbohydrate active-transport system catalyzes the phosphorylation of incoming sugar substrates concomitantly with their translocation across the cell membrane. Enzyme I transfers the phosphoryl group from phosphoenolpyruvate (PEP) to the phosphoryl carrier protein (HPr).</text>
</comment>
<dbReference type="EC" id="2.7.3.9" evidence="6 17"/>
<evidence type="ECO:0000256" key="14">
    <source>
        <dbReference type="ARBA" id="ARBA00022777"/>
    </source>
</evidence>
<dbReference type="InterPro" id="IPR050499">
    <property type="entry name" value="PEP-utilizing_PTS_enzyme"/>
</dbReference>
<dbReference type="EMBL" id="BNAU01000005">
    <property type="protein sequence ID" value="GHF05024.1"/>
    <property type="molecule type" value="Genomic_DNA"/>
</dbReference>